<feature type="domain" description="YbaK/aminoacyl-tRNA synthetase-associated" evidence="3">
    <location>
        <begin position="204"/>
        <end position="326"/>
    </location>
</feature>
<proteinExistence type="predicted"/>
<dbReference type="SUPFAM" id="SSF55826">
    <property type="entry name" value="YbaK/ProRS associated domain"/>
    <property type="match status" value="1"/>
</dbReference>
<dbReference type="Proteomes" id="UP000005868">
    <property type="component" value="Chromosome"/>
</dbReference>
<reference evidence="4 5" key="2">
    <citation type="journal article" date="2012" name="Stand. Genomic Sci.">
        <title>Genome sequence of the moderately thermophilic, amino-acid-degrading and sulfur-reducing bacterium Thermovirga lienii type strain (Cas60314(T)).</title>
        <authorList>
            <person name="Goker M."/>
            <person name="Saunders E."/>
            <person name="Lapidus A."/>
            <person name="Nolan M."/>
            <person name="Lucas S."/>
            <person name="Hammon N."/>
            <person name="Deshpande S."/>
            <person name="Cheng J.F."/>
            <person name="Han C."/>
            <person name="Tapia R."/>
            <person name="Goodwin L.A."/>
            <person name="Pitluck S."/>
            <person name="Liolios K."/>
            <person name="Mavromatis K."/>
            <person name="Pagani I."/>
            <person name="Ivanova N."/>
            <person name="Mikhailova N."/>
            <person name="Pati A."/>
            <person name="Chen A."/>
            <person name="Palaniappan K."/>
            <person name="Land M."/>
            <person name="Chang Y.J."/>
            <person name="Jeffries C.D."/>
            <person name="Brambilla E.M."/>
            <person name="Rohde M."/>
            <person name="Spring S."/>
            <person name="Detter J.C."/>
            <person name="Woyke T."/>
            <person name="Bristow J."/>
            <person name="Eisen J.A."/>
            <person name="Markowitz V."/>
            <person name="Hugenholtz P."/>
            <person name="Kyrpides N.C."/>
            <person name="Klenk H.P."/>
        </authorList>
    </citation>
    <scope>NUCLEOTIDE SEQUENCE [LARGE SCALE GENOMIC DNA]</scope>
    <source>
        <strain evidence="5">ATCC BAA-1197 / DSM 17291 / Cas60314</strain>
    </source>
</reference>
<dbReference type="InterPro" id="IPR044140">
    <property type="entry name" value="ProRS_anticodon_short"/>
</dbReference>
<dbReference type="GO" id="GO:0002161">
    <property type="term" value="F:aminoacyl-tRNA deacylase activity"/>
    <property type="evidence" value="ECO:0007669"/>
    <property type="project" value="InterPro"/>
</dbReference>
<keyword evidence="1 4" id="KW-0030">Aminoacyl-tRNA synthetase</keyword>
<dbReference type="STRING" id="580340.Tlie_1603"/>
<reference evidence="5" key="1">
    <citation type="submission" date="2011-10" db="EMBL/GenBank/DDBJ databases">
        <title>The complete genome of chromosome of Thermovirga lienii DSM 17291.</title>
        <authorList>
            <consortium name="US DOE Joint Genome Institute (JGI-PGF)"/>
            <person name="Lucas S."/>
            <person name="Copeland A."/>
            <person name="Lapidus A."/>
            <person name="Glavina del Rio T."/>
            <person name="Dalin E."/>
            <person name="Tice H."/>
            <person name="Bruce D."/>
            <person name="Goodwin L."/>
            <person name="Pitluck S."/>
            <person name="Peters L."/>
            <person name="Mikhailova N."/>
            <person name="Saunders E."/>
            <person name="Kyrpides N."/>
            <person name="Mavromatis K."/>
            <person name="Ivanova N."/>
            <person name="Last F.I."/>
            <person name="Brettin T."/>
            <person name="Detter J.C."/>
            <person name="Han C."/>
            <person name="Larimer F."/>
            <person name="Land M."/>
            <person name="Hauser L."/>
            <person name="Markowitz V."/>
            <person name="Cheng J.-F."/>
            <person name="Hugenholtz P."/>
            <person name="Woyke T."/>
            <person name="Wu D."/>
            <person name="Spring S."/>
            <person name="Schroeder M."/>
            <person name="Brambilla E.-M."/>
            <person name="Klenk H.-P."/>
            <person name="Eisen J.A."/>
        </authorList>
    </citation>
    <scope>NUCLEOTIDE SEQUENCE [LARGE SCALE GENOMIC DNA]</scope>
    <source>
        <strain evidence="5">ATCC BAA-1197 / DSM 17291 / Cas60314</strain>
    </source>
</reference>
<dbReference type="eggNOG" id="COG0442">
    <property type="taxonomic scope" value="Bacteria"/>
</dbReference>
<name>G7V7S1_THELD</name>
<dbReference type="InterPro" id="IPR004154">
    <property type="entry name" value="Anticodon-bd"/>
</dbReference>
<organism evidence="4 5">
    <name type="scientific">Thermovirga lienii (strain ATCC BAA-1197 / DSM 17291 / Cas60314)</name>
    <dbReference type="NCBI Taxonomy" id="580340"/>
    <lineage>
        <taxon>Bacteria</taxon>
        <taxon>Thermotogati</taxon>
        <taxon>Synergistota</taxon>
        <taxon>Synergistia</taxon>
        <taxon>Synergistales</taxon>
        <taxon>Thermovirgaceae</taxon>
        <taxon>Thermovirga</taxon>
    </lineage>
</organism>
<dbReference type="GO" id="GO:0005829">
    <property type="term" value="C:cytosol"/>
    <property type="evidence" value="ECO:0007669"/>
    <property type="project" value="TreeGrafter"/>
</dbReference>
<dbReference type="KEGG" id="tli:Tlie_1603"/>
<dbReference type="HOGENOM" id="CLU_016739_0_0_0"/>
<dbReference type="SUPFAM" id="SSF52954">
    <property type="entry name" value="Class II aaRS ABD-related"/>
    <property type="match status" value="1"/>
</dbReference>
<dbReference type="AlphaFoldDB" id="G7V7S1"/>
<evidence type="ECO:0000313" key="4">
    <source>
        <dbReference type="EMBL" id="AER67325.1"/>
    </source>
</evidence>
<dbReference type="Pfam" id="PF04073">
    <property type="entry name" value="tRNA_edit"/>
    <property type="match status" value="1"/>
</dbReference>
<sequence>MKMSCVFAPTVKEAPKGVADQRMLRLIRGGFVSRLAAGQESLNLLPMGVLLFERTSCKAEEVLRAMAFQRVDFPDFCSHAKEVASGYVKSYRHLPLTFYQRERHSYRILGFAESSSQGEELIRGTCREFSRRLSNVGLPVREKASVSDGLDTLDLVVLTDKTSPYGERGYYCPKCAWCGDENSPVKEEVKPQDKEPRPLEVVDTPGADTIAELCRQLGVPPENTIKTMFYVAERQDGEKEVFVVLVRGDHKISEEKVKKVVGCRNVRFADPLEIKETVGDLAGYLGPVGLPERLRVIADRHVKGMVNAVVGANQPERHLMNACWGRDFSAKEVKDLIVYEKEMGCPVCSSALEAEFLLKVASFSMIATSSLGDRKISYQGRDGKLEEAHLWEGKIYMEPLVLSLVGPDGPLPAGVAPFDVAVIVPSVRNKEALELGERLAESLEGKGFKVLLDDRDERAGVKFSDAELFGSPVTIVCGKGSADGVVELSYPDGAKEEVQVENLVEKVEGIFAGNK</sequence>
<dbReference type="PANTHER" id="PTHR42753">
    <property type="entry name" value="MITOCHONDRIAL RIBOSOME PROTEIN L39/PROLYL-TRNA LIGASE FAMILY MEMBER"/>
    <property type="match status" value="1"/>
</dbReference>
<dbReference type="CDD" id="cd00861">
    <property type="entry name" value="ProRS_anticodon_short"/>
    <property type="match status" value="1"/>
</dbReference>
<dbReference type="Gene3D" id="3.40.50.800">
    <property type="entry name" value="Anticodon-binding domain"/>
    <property type="match status" value="1"/>
</dbReference>
<dbReference type="CDD" id="cd04334">
    <property type="entry name" value="ProRS-INS"/>
    <property type="match status" value="1"/>
</dbReference>
<accession>G7V7S1</accession>
<dbReference type="EMBL" id="CP003096">
    <property type="protein sequence ID" value="AER67325.1"/>
    <property type="molecule type" value="Genomic_DNA"/>
</dbReference>
<dbReference type="PANTHER" id="PTHR42753:SF2">
    <property type="entry name" value="PROLINE--TRNA LIGASE"/>
    <property type="match status" value="1"/>
</dbReference>
<dbReference type="InterPro" id="IPR036621">
    <property type="entry name" value="Anticodon-bd_dom_sf"/>
</dbReference>
<dbReference type="Pfam" id="PF03129">
    <property type="entry name" value="HGTP_anticodon"/>
    <property type="match status" value="1"/>
</dbReference>
<dbReference type="InterPro" id="IPR036754">
    <property type="entry name" value="YbaK/aa-tRNA-synt-asso_dom_sf"/>
</dbReference>
<evidence type="ECO:0000313" key="5">
    <source>
        <dbReference type="Proteomes" id="UP000005868"/>
    </source>
</evidence>
<dbReference type="InterPro" id="IPR050062">
    <property type="entry name" value="Pro-tRNA_synthetase"/>
</dbReference>
<keyword evidence="5" id="KW-1185">Reference proteome</keyword>
<dbReference type="InterPro" id="IPR007214">
    <property type="entry name" value="YbaK/aa-tRNA-synth-assoc-dom"/>
</dbReference>
<dbReference type="GO" id="GO:0006433">
    <property type="term" value="P:prolyl-tRNA aminoacylation"/>
    <property type="evidence" value="ECO:0007669"/>
    <property type="project" value="TreeGrafter"/>
</dbReference>
<feature type="domain" description="Anticodon-binding" evidence="2">
    <location>
        <begin position="420"/>
        <end position="508"/>
    </location>
</feature>
<dbReference type="OrthoDB" id="9809052at2"/>
<evidence type="ECO:0000259" key="2">
    <source>
        <dbReference type="Pfam" id="PF03129"/>
    </source>
</evidence>
<dbReference type="Gene3D" id="3.90.960.10">
    <property type="entry name" value="YbaK/aminoacyl-tRNA synthetase-associated domain"/>
    <property type="match status" value="1"/>
</dbReference>
<protein>
    <submittedName>
        <fullName evidence="4">YbaK/prolyl-tRNA synthetase associated region</fullName>
    </submittedName>
</protein>
<evidence type="ECO:0000256" key="1">
    <source>
        <dbReference type="ARBA" id="ARBA00023146"/>
    </source>
</evidence>
<dbReference type="GO" id="GO:0004827">
    <property type="term" value="F:proline-tRNA ligase activity"/>
    <property type="evidence" value="ECO:0007669"/>
    <property type="project" value="TreeGrafter"/>
</dbReference>
<gene>
    <name evidence="4" type="ordered locus">Tlie_1603</name>
</gene>
<keyword evidence="1 4" id="KW-0436">Ligase</keyword>
<evidence type="ECO:0000259" key="3">
    <source>
        <dbReference type="Pfam" id="PF04073"/>
    </source>
</evidence>